<evidence type="ECO:0000313" key="2">
    <source>
        <dbReference type="Proteomes" id="UP000799428"/>
    </source>
</evidence>
<proteinExistence type="predicted"/>
<dbReference type="Gene3D" id="3.90.1410.10">
    <property type="entry name" value="set domain protein methyltransferase, domain 1"/>
    <property type="match status" value="1"/>
</dbReference>
<accession>A0A6G1K2J1</accession>
<organism evidence="1 2">
    <name type="scientific">Pleomassaria siparia CBS 279.74</name>
    <dbReference type="NCBI Taxonomy" id="1314801"/>
    <lineage>
        <taxon>Eukaryota</taxon>
        <taxon>Fungi</taxon>
        <taxon>Dikarya</taxon>
        <taxon>Ascomycota</taxon>
        <taxon>Pezizomycotina</taxon>
        <taxon>Dothideomycetes</taxon>
        <taxon>Pleosporomycetidae</taxon>
        <taxon>Pleosporales</taxon>
        <taxon>Pleomassariaceae</taxon>
        <taxon>Pleomassaria</taxon>
    </lineage>
</organism>
<sequence>MASDRDSIFYSQAWVSGRTTEQSITDHADPAETLLAWFSQNKGWLNPHVRVVFDDSRGFHVIASRPLNCPMVARCPLSLTLSYLCLDHSQDRVPHVTSPLQNCLGKLPDFVLNYLFLVEQGHLGKDSPWHPYISCLPTPKTMTTPIWFTDEDMECLKGTNLMQATKDRLQGLREQWVHAQAVMSESGVAMPSEFDFLQFRWAATIFTSRAFISDHILPDRPTFPILFPVIDILNHSVEAKVEWNFSPHQDFTLNLLGKVDEGVELLNNYAPKQNDELLMGYGFCIPDNPVEQFAIKMQVPPEIIQQVSGSVELDAELIPFGMPASSLHGDQTKEQHFLRTRGHPLGRYENTIPCFQGFPSYLVHTSFLVALYTRQLKLSDVKFPNPGARLFLATLKTLYQAVQNRCERLPLPLAPSPALASDKQKYATIYRNGQANIIHTMRRELKNVLESRRVHNQVSAEPAIVTTTEALFTLKAAFPDHYQNFKNALSLQWGIEVRNSVQYANDVAEADVEDLVWVLLLIVFATITLTSHKNTLPYTWLLDLFSAYPLPSSSSTRNENYLHIHKMLRKFAKQGDSTWTAVASLDALGLGIPRPTGDGELHTREKELPGYHGPIEDFREKLITWALMVVETERIELPDHENEWLMRQCLYMRAWREDGEDEAWVFEDVGLGKVE</sequence>
<name>A0A6G1K2J1_9PLEO</name>
<dbReference type="OrthoDB" id="42889at2759"/>
<protein>
    <submittedName>
        <fullName evidence="1">SET domain-containing protein</fullName>
    </submittedName>
</protein>
<dbReference type="InterPro" id="IPR050600">
    <property type="entry name" value="SETD3_SETD6_MTase"/>
</dbReference>
<dbReference type="SUPFAM" id="SSF82199">
    <property type="entry name" value="SET domain"/>
    <property type="match status" value="1"/>
</dbReference>
<reference evidence="1" key="1">
    <citation type="journal article" date="2020" name="Stud. Mycol.">
        <title>101 Dothideomycetes genomes: a test case for predicting lifestyles and emergence of pathogens.</title>
        <authorList>
            <person name="Haridas S."/>
            <person name="Albert R."/>
            <person name="Binder M."/>
            <person name="Bloem J."/>
            <person name="Labutti K."/>
            <person name="Salamov A."/>
            <person name="Andreopoulos B."/>
            <person name="Baker S."/>
            <person name="Barry K."/>
            <person name="Bills G."/>
            <person name="Bluhm B."/>
            <person name="Cannon C."/>
            <person name="Castanera R."/>
            <person name="Culley D."/>
            <person name="Daum C."/>
            <person name="Ezra D."/>
            <person name="Gonzalez J."/>
            <person name="Henrissat B."/>
            <person name="Kuo A."/>
            <person name="Liang C."/>
            <person name="Lipzen A."/>
            <person name="Lutzoni F."/>
            <person name="Magnuson J."/>
            <person name="Mondo S."/>
            <person name="Nolan M."/>
            <person name="Ohm R."/>
            <person name="Pangilinan J."/>
            <person name="Park H.-J."/>
            <person name="Ramirez L."/>
            <person name="Alfaro M."/>
            <person name="Sun H."/>
            <person name="Tritt A."/>
            <person name="Yoshinaga Y."/>
            <person name="Zwiers L.-H."/>
            <person name="Turgeon B."/>
            <person name="Goodwin S."/>
            <person name="Spatafora J."/>
            <person name="Crous P."/>
            <person name="Grigoriev I."/>
        </authorList>
    </citation>
    <scope>NUCLEOTIDE SEQUENCE</scope>
    <source>
        <strain evidence="1">CBS 279.74</strain>
    </source>
</reference>
<evidence type="ECO:0000313" key="1">
    <source>
        <dbReference type="EMBL" id="KAF2707018.1"/>
    </source>
</evidence>
<dbReference type="PANTHER" id="PTHR13271:SF137">
    <property type="entry name" value="SET DOMAIN-CONTAINING PROTEIN"/>
    <property type="match status" value="1"/>
</dbReference>
<dbReference type="EMBL" id="MU005774">
    <property type="protein sequence ID" value="KAF2707018.1"/>
    <property type="molecule type" value="Genomic_DNA"/>
</dbReference>
<dbReference type="AlphaFoldDB" id="A0A6G1K2J1"/>
<dbReference type="GO" id="GO:0016279">
    <property type="term" value="F:protein-lysine N-methyltransferase activity"/>
    <property type="evidence" value="ECO:0007669"/>
    <property type="project" value="TreeGrafter"/>
</dbReference>
<dbReference type="Proteomes" id="UP000799428">
    <property type="component" value="Unassembled WGS sequence"/>
</dbReference>
<gene>
    <name evidence="1" type="ORF">K504DRAFT_436192</name>
</gene>
<keyword evidence="2" id="KW-1185">Reference proteome</keyword>
<dbReference type="PANTHER" id="PTHR13271">
    <property type="entry name" value="UNCHARACTERIZED PUTATIVE METHYLTRANSFERASE"/>
    <property type="match status" value="1"/>
</dbReference>
<dbReference type="InterPro" id="IPR046341">
    <property type="entry name" value="SET_dom_sf"/>
</dbReference>